<proteinExistence type="predicted"/>
<name>W4M1X0_9BACT</name>
<feature type="non-terminal residue" evidence="3">
    <location>
        <position position="305"/>
    </location>
</feature>
<protein>
    <recommendedName>
        <fullName evidence="2">Amidohydrolase-related domain-containing protein</fullName>
    </recommendedName>
</protein>
<sequence>MADTTLRTIDGDGHVVERKSNILDYLESPWRDRARSTGGTFVLTPYDGIDRNLGGKLFKGTGHTCQAWLDALDMGALDAAVLYTTVGLFLGMVNDPDHAIAVARGYNSWLSHELCQPSDGKLYGVALLPTQDPEEAAKELRRAVTELKMCAGMLPADGPALLGDTKFDVVYQTAAELDCAIAVHASGSLMGQSLDTFPKFIQTHTMSHPISILRQFTSIMFQGVFEKFPTVRFGFMETGGTWVPWWLDRMDEEFEHRGADEAPVLSKKPSAYVYKGGNIFFGLEAEERLLGPTLDLIGEDLFMYA</sequence>
<gene>
    <name evidence="3" type="ORF">ETSY2_31605</name>
</gene>
<evidence type="ECO:0000256" key="1">
    <source>
        <dbReference type="ARBA" id="ARBA00023239"/>
    </source>
</evidence>
<dbReference type="AlphaFoldDB" id="W4M1X0"/>
<organism evidence="3 4">
    <name type="scientific">Candidatus Entotheonella gemina</name>
    <dbReference type="NCBI Taxonomy" id="1429439"/>
    <lineage>
        <taxon>Bacteria</taxon>
        <taxon>Pseudomonadati</taxon>
        <taxon>Nitrospinota/Tectimicrobiota group</taxon>
        <taxon>Candidatus Tectimicrobiota</taxon>
        <taxon>Candidatus Entotheonellia</taxon>
        <taxon>Candidatus Entotheonellales</taxon>
        <taxon>Candidatus Entotheonellaceae</taxon>
        <taxon>Candidatus Entotheonella</taxon>
    </lineage>
</organism>
<dbReference type="GO" id="GO:0016831">
    <property type="term" value="F:carboxy-lyase activity"/>
    <property type="evidence" value="ECO:0007669"/>
    <property type="project" value="InterPro"/>
</dbReference>
<dbReference type="HOGENOM" id="CLU_039329_0_0_7"/>
<dbReference type="InterPro" id="IPR006680">
    <property type="entry name" value="Amidohydro-rel"/>
</dbReference>
<comment type="caution">
    <text evidence="3">The sequence shown here is derived from an EMBL/GenBank/DDBJ whole genome shotgun (WGS) entry which is preliminary data.</text>
</comment>
<evidence type="ECO:0000313" key="3">
    <source>
        <dbReference type="EMBL" id="ETX03946.1"/>
    </source>
</evidence>
<evidence type="ECO:0000313" key="4">
    <source>
        <dbReference type="Proteomes" id="UP000019140"/>
    </source>
</evidence>
<dbReference type="Proteomes" id="UP000019140">
    <property type="component" value="Unassembled WGS sequence"/>
</dbReference>
<dbReference type="Gene3D" id="3.20.20.140">
    <property type="entry name" value="Metal-dependent hydrolases"/>
    <property type="match status" value="1"/>
</dbReference>
<feature type="domain" description="Amidohydrolase-related" evidence="2">
    <location>
        <begin position="89"/>
        <end position="304"/>
    </location>
</feature>
<dbReference type="GO" id="GO:0019748">
    <property type="term" value="P:secondary metabolic process"/>
    <property type="evidence" value="ECO:0007669"/>
    <property type="project" value="TreeGrafter"/>
</dbReference>
<reference evidence="3 4" key="1">
    <citation type="journal article" date="2014" name="Nature">
        <title>An environmental bacterial taxon with a large and distinct metabolic repertoire.</title>
        <authorList>
            <person name="Wilson M.C."/>
            <person name="Mori T."/>
            <person name="Ruckert C."/>
            <person name="Uria A.R."/>
            <person name="Helf M.J."/>
            <person name="Takada K."/>
            <person name="Gernert C."/>
            <person name="Steffens U.A."/>
            <person name="Heycke N."/>
            <person name="Schmitt S."/>
            <person name="Rinke C."/>
            <person name="Helfrich E.J."/>
            <person name="Brachmann A.O."/>
            <person name="Gurgui C."/>
            <person name="Wakimoto T."/>
            <person name="Kracht M."/>
            <person name="Crusemann M."/>
            <person name="Hentschel U."/>
            <person name="Abe I."/>
            <person name="Matsunaga S."/>
            <person name="Kalinowski J."/>
            <person name="Takeyama H."/>
            <person name="Piel J."/>
        </authorList>
    </citation>
    <scope>NUCLEOTIDE SEQUENCE [LARGE SCALE GENOMIC DNA]</scope>
    <source>
        <strain evidence="4">TSY2</strain>
    </source>
</reference>
<dbReference type="GO" id="GO:0016787">
    <property type="term" value="F:hydrolase activity"/>
    <property type="evidence" value="ECO:0007669"/>
    <property type="project" value="InterPro"/>
</dbReference>
<dbReference type="SUPFAM" id="SSF51556">
    <property type="entry name" value="Metallo-dependent hydrolases"/>
    <property type="match status" value="1"/>
</dbReference>
<dbReference type="EMBL" id="AZHX01001344">
    <property type="protein sequence ID" value="ETX03946.1"/>
    <property type="molecule type" value="Genomic_DNA"/>
</dbReference>
<dbReference type="GO" id="GO:0005737">
    <property type="term" value="C:cytoplasm"/>
    <property type="evidence" value="ECO:0007669"/>
    <property type="project" value="TreeGrafter"/>
</dbReference>
<accession>W4M1X0</accession>
<evidence type="ECO:0000259" key="2">
    <source>
        <dbReference type="Pfam" id="PF04909"/>
    </source>
</evidence>
<keyword evidence="1" id="KW-0456">Lyase</keyword>
<dbReference type="PANTHER" id="PTHR21240:SF28">
    <property type="entry name" value="ISO-OROTATE DECARBOXYLASE (EUROFUNG)"/>
    <property type="match status" value="1"/>
</dbReference>
<dbReference type="InterPro" id="IPR032465">
    <property type="entry name" value="ACMSD"/>
</dbReference>
<keyword evidence="4" id="KW-1185">Reference proteome</keyword>
<dbReference type="InterPro" id="IPR032466">
    <property type="entry name" value="Metal_Hydrolase"/>
</dbReference>
<dbReference type="Pfam" id="PF04909">
    <property type="entry name" value="Amidohydro_2"/>
    <property type="match status" value="1"/>
</dbReference>
<dbReference type="PANTHER" id="PTHR21240">
    <property type="entry name" value="2-AMINO-3-CARBOXYLMUCONATE-6-SEMIALDEHYDE DECARBOXYLASE"/>
    <property type="match status" value="1"/>
</dbReference>